<evidence type="ECO:0000313" key="1">
    <source>
        <dbReference type="EMBL" id="KAK7449312.1"/>
    </source>
</evidence>
<sequence length="107" mass="12723">MSTPHLTDPAPTQEPRLRKDRVRLLYLLSKRDDVSFEDFQRYWLDHAPVFLSCSEVVKTNLLGYEQQHVNRESKEIFEKMGMKMAKYDGIAILEALRLHHSNQLFRF</sequence>
<dbReference type="EMBL" id="JBANRG010000036">
    <property type="protein sequence ID" value="KAK7449312.1"/>
    <property type="molecule type" value="Genomic_DNA"/>
</dbReference>
<dbReference type="SUPFAM" id="SSF54909">
    <property type="entry name" value="Dimeric alpha+beta barrel"/>
    <property type="match status" value="1"/>
</dbReference>
<evidence type="ECO:0000313" key="2">
    <source>
        <dbReference type="Proteomes" id="UP001498398"/>
    </source>
</evidence>
<gene>
    <name evidence="1" type="ORF">VKT23_013455</name>
</gene>
<dbReference type="Gene3D" id="3.30.70.100">
    <property type="match status" value="1"/>
</dbReference>
<evidence type="ECO:0008006" key="3">
    <source>
        <dbReference type="Google" id="ProtNLM"/>
    </source>
</evidence>
<organism evidence="1 2">
    <name type="scientific">Marasmiellus scandens</name>
    <dbReference type="NCBI Taxonomy" id="2682957"/>
    <lineage>
        <taxon>Eukaryota</taxon>
        <taxon>Fungi</taxon>
        <taxon>Dikarya</taxon>
        <taxon>Basidiomycota</taxon>
        <taxon>Agaricomycotina</taxon>
        <taxon>Agaricomycetes</taxon>
        <taxon>Agaricomycetidae</taxon>
        <taxon>Agaricales</taxon>
        <taxon>Marasmiineae</taxon>
        <taxon>Omphalotaceae</taxon>
        <taxon>Marasmiellus</taxon>
    </lineage>
</organism>
<dbReference type="InterPro" id="IPR011008">
    <property type="entry name" value="Dimeric_a/b-barrel"/>
</dbReference>
<dbReference type="Proteomes" id="UP001498398">
    <property type="component" value="Unassembled WGS sequence"/>
</dbReference>
<reference evidence="1 2" key="1">
    <citation type="submission" date="2024-01" db="EMBL/GenBank/DDBJ databases">
        <title>A draft genome for the cacao thread blight pathogen Marasmiellus scandens.</title>
        <authorList>
            <person name="Baruah I.K."/>
            <person name="Leung J."/>
            <person name="Bukari Y."/>
            <person name="Amoako-Attah I."/>
            <person name="Meinhardt L.W."/>
            <person name="Bailey B.A."/>
            <person name="Cohen S.P."/>
        </authorList>
    </citation>
    <scope>NUCLEOTIDE SEQUENCE [LARGE SCALE GENOMIC DNA]</scope>
    <source>
        <strain evidence="1 2">GH-19</strain>
    </source>
</reference>
<proteinExistence type="predicted"/>
<keyword evidence="2" id="KW-1185">Reference proteome</keyword>
<protein>
    <recommendedName>
        <fullName evidence="3">EthD domain-containing protein</fullName>
    </recommendedName>
</protein>
<name>A0ABR1J6T6_9AGAR</name>
<accession>A0ABR1J6T6</accession>
<comment type="caution">
    <text evidence="1">The sequence shown here is derived from an EMBL/GenBank/DDBJ whole genome shotgun (WGS) entry which is preliminary data.</text>
</comment>